<gene>
    <name evidence="2" type="ORF">KPL78_23980</name>
</gene>
<reference evidence="2 3" key="1">
    <citation type="submission" date="2021-07" db="EMBL/GenBank/DDBJ databases">
        <authorList>
            <person name="So Y."/>
        </authorList>
    </citation>
    <scope>NUCLEOTIDE SEQUENCE [LARGE SCALE GENOMIC DNA]</scope>
    <source>
        <strain evidence="2 3">HJA6</strain>
    </source>
</reference>
<dbReference type="RefSeq" id="WP_219765505.1">
    <property type="nucleotide sequence ID" value="NZ_JAHYBZ010000009.1"/>
</dbReference>
<dbReference type="PANTHER" id="PTHR10788">
    <property type="entry name" value="TREHALOSE-6-PHOSPHATE SYNTHASE"/>
    <property type="match status" value="1"/>
</dbReference>
<dbReference type="EMBL" id="JAHYBZ010000009">
    <property type="protein sequence ID" value="MBW6400939.1"/>
    <property type="molecule type" value="Genomic_DNA"/>
</dbReference>
<name>A0ABS7AIG5_9PROT</name>
<dbReference type="Gene3D" id="3.40.50.2000">
    <property type="entry name" value="Glycogen Phosphorylase B"/>
    <property type="match status" value="2"/>
</dbReference>
<protein>
    <submittedName>
        <fullName evidence="2">Trehalose-6-phosphate synthase</fullName>
    </submittedName>
</protein>
<dbReference type="InterPro" id="IPR001830">
    <property type="entry name" value="Glyco_trans_20"/>
</dbReference>
<keyword evidence="3" id="KW-1185">Reference proteome</keyword>
<evidence type="ECO:0000313" key="3">
    <source>
        <dbReference type="Proteomes" id="UP001196565"/>
    </source>
</evidence>
<evidence type="ECO:0000313" key="2">
    <source>
        <dbReference type="EMBL" id="MBW6400939.1"/>
    </source>
</evidence>
<dbReference type="CDD" id="cd03788">
    <property type="entry name" value="GT20_TPS"/>
    <property type="match status" value="1"/>
</dbReference>
<organism evidence="2 3">
    <name type="scientific">Roseomonas alba</name>
    <dbReference type="NCBI Taxonomy" id="2846776"/>
    <lineage>
        <taxon>Bacteria</taxon>
        <taxon>Pseudomonadati</taxon>
        <taxon>Pseudomonadota</taxon>
        <taxon>Alphaproteobacteria</taxon>
        <taxon>Acetobacterales</taxon>
        <taxon>Roseomonadaceae</taxon>
        <taxon>Roseomonas</taxon>
    </lineage>
</organism>
<evidence type="ECO:0000256" key="1">
    <source>
        <dbReference type="ARBA" id="ARBA00008799"/>
    </source>
</evidence>
<dbReference type="PANTHER" id="PTHR10788:SF106">
    <property type="entry name" value="BCDNA.GH08860"/>
    <property type="match status" value="1"/>
</dbReference>
<dbReference type="Proteomes" id="UP001196565">
    <property type="component" value="Unassembled WGS sequence"/>
</dbReference>
<proteinExistence type="inferred from homology"/>
<accession>A0ABS7AIG5</accession>
<sequence>MARLVIVSNRVPPPRAKGAASAGGLAVALQSFVSSGTLWFGWSGRVTERTPGKPKIVNGGGVTYATIDLGAEDYDRFYVGFANSSLWPLLHFRLGLMRYRREDFEGYLAVNAAFAEALIPMLRPDDMIWVHDYHLIPFADALRARGFTGRIGFFLHIPFVPPSVLDALPPARALMRSLCAYDVVGFQTRTHLQDFLDCARRFGGFAVEGEEVVTEGGRVRAIADPIGIDAPSFARVAARSAGTDYIRRLTESLTGRALAISAERLDYSKGLPNRFEGFARLLARFPQHHRTVSLLQIAARSREDVVEYQALRRELDRLAGDINGRFSQFDWVPLRYMTQTVARTKLAGLFRIARIGLVTPLRDGMNLVAKEFVAAQDPADPGVLVLSRFAGAAEELTEALLVNPYDPDEIAEAMNTALEMSLEERQERHAALRRAVFEVTAARYCNVFVEALAGEAGAGPPPAN</sequence>
<comment type="caution">
    <text evidence="2">The sequence shown here is derived from an EMBL/GenBank/DDBJ whole genome shotgun (WGS) entry which is preliminary data.</text>
</comment>
<dbReference type="SUPFAM" id="SSF53756">
    <property type="entry name" value="UDP-Glycosyltransferase/glycogen phosphorylase"/>
    <property type="match status" value="1"/>
</dbReference>
<comment type="similarity">
    <text evidence="1">Belongs to the glycosyltransferase 20 family.</text>
</comment>
<dbReference type="Pfam" id="PF00982">
    <property type="entry name" value="Glyco_transf_20"/>
    <property type="match status" value="1"/>
</dbReference>